<dbReference type="FunFam" id="4.10.400.10:FF:000065">
    <property type="entry name" value="Transmembrane protease serine 7"/>
    <property type="match status" value="1"/>
</dbReference>
<dbReference type="AlphaFoldDB" id="A0ABD1K257"/>
<feature type="region of interest" description="Disordered" evidence="16">
    <location>
        <begin position="503"/>
        <end position="524"/>
    </location>
</feature>
<feature type="compositionally biased region" description="Pro residues" evidence="16">
    <location>
        <begin position="512"/>
        <end position="524"/>
    </location>
</feature>
<dbReference type="PROSITE" id="PS01180">
    <property type="entry name" value="CUB"/>
    <property type="match status" value="2"/>
</dbReference>
<evidence type="ECO:0000259" key="20">
    <source>
        <dbReference type="PROSITE" id="PS50240"/>
    </source>
</evidence>
<dbReference type="PROSITE" id="PS01209">
    <property type="entry name" value="LDLRA_1"/>
    <property type="match status" value="2"/>
</dbReference>
<protein>
    <recommendedName>
        <fullName evidence="24">Enteropeptidase</fullName>
    </recommendedName>
</protein>
<accession>A0ABD1K257</accession>
<name>A0ABD1K257_9TELE</name>
<dbReference type="CDD" id="cd00112">
    <property type="entry name" value="LDLa"/>
    <property type="match status" value="2"/>
</dbReference>
<feature type="domain" description="SRCR" evidence="21">
    <location>
        <begin position="685"/>
        <end position="727"/>
    </location>
</feature>
<evidence type="ECO:0000256" key="13">
    <source>
        <dbReference type="PROSITE-ProRule" id="PRU00124"/>
    </source>
</evidence>
<dbReference type="PROSITE" id="PS50068">
    <property type="entry name" value="LDLRA_2"/>
    <property type="match status" value="2"/>
</dbReference>
<dbReference type="InterPro" id="IPR000082">
    <property type="entry name" value="SEA_dom"/>
</dbReference>
<dbReference type="SMART" id="SM00202">
    <property type="entry name" value="SR"/>
    <property type="match status" value="1"/>
</dbReference>
<dbReference type="SUPFAM" id="SSF82671">
    <property type="entry name" value="SEA domain"/>
    <property type="match status" value="1"/>
</dbReference>
<feature type="region of interest" description="Disordered" evidence="16">
    <location>
        <begin position="157"/>
        <end position="184"/>
    </location>
</feature>
<evidence type="ECO:0000259" key="21">
    <source>
        <dbReference type="PROSITE" id="PS50287"/>
    </source>
</evidence>
<dbReference type="InterPro" id="IPR043504">
    <property type="entry name" value="Peptidase_S1_PA_chymotrypsin"/>
</dbReference>
<dbReference type="InterPro" id="IPR000859">
    <property type="entry name" value="CUB_dom"/>
</dbReference>
<dbReference type="GO" id="GO:0009566">
    <property type="term" value="P:fertilization"/>
    <property type="evidence" value="ECO:0007669"/>
    <property type="project" value="UniProtKB-ARBA"/>
</dbReference>
<keyword evidence="4" id="KW-0812">Transmembrane</keyword>
<dbReference type="Gene3D" id="2.60.120.290">
    <property type="entry name" value="Spermadhesin, CUB domain"/>
    <property type="match status" value="2"/>
</dbReference>
<evidence type="ECO:0000259" key="17">
    <source>
        <dbReference type="PROSITE" id="PS01180"/>
    </source>
</evidence>
<dbReference type="InterPro" id="IPR001190">
    <property type="entry name" value="SRCR"/>
</dbReference>
<dbReference type="PROSITE" id="PS00135">
    <property type="entry name" value="TRYPSIN_SER"/>
    <property type="match status" value="1"/>
</dbReference>
<dbReference type="SMART" id="SM00137">
    <property type="entry name" value="MAM"/>
    <property type="match status" value="1"/>
</dbReference>
<dbReference type="GO" id="GO:0008236">
    <property type="term" value="F:serine-type peptidase activity"/>
    <property type="evidence" value="ECO:0007669"/>
    <property type="project" value="UniProtKB-KW"/>
</dbReference>
<evidence type="ECO:0008006" key="24">
    <source>
        <dbReference type="Google" id="ProtNLM"/>
    </source>
</evidence>
<dbReference type="PROSITE" id="PS50287">
    <property type="entry name" value="SRCR_2"/>
    <property type="match status" value="1"/>
</dbReference>
<evidence type="ECO:0000313" key="22">
    <source>
        <dbReference type="EMBL" id="KAL2093195.1"/>
    </source>
</evidence>
<comment type="subcellular location">
    <subcellularLocation>
        <location evidence="1">Membrane</location>
        <topology evidence="1">Single-pass type II membrane protein</topology>
    </subcellularLocation>
</comment>
<dbReference type="InterPro" id="IPR035914">
    <property type="entry name" value="Sperma_CUB_dom_sf"/>
</dbReference>
<feature type="region of interest" description="Disordered" evidence="16">
    <location>
        <begin position="792"/>
        <end position="823"/>
    </location>
</feature>
<dbReference type="Proteomes" id="UP001591681">
    <property type="component" value="Unassembled WGS sequence"/>
</dbReference>
<dbReference type="GO" id="GO:0016020">
    <property type="term" value="C:membrane"/>
    <property type="evidence" value="ECO:0007669"/>
    <property type="project" value="UniProtKB-SubCell"/>
</dbReference>
<dbReference type="SMART" id="SM00020">
    <property type="entry name" value="Tryp_SPc"/>
    <property type="match status" value="1"/>
</dbReference>
<dbReference type="PANTHER" id="PTHR24252">
    <property type="entry name" value="ACROSIN-RELATED"/>
    <property type="match status" value="1"/>
</dbReference>
<feature type="domain" description="SEA" evidence="18">
    <location>
        <begin position="47"/>
        <end position="161"/>
    </location>
</feature>
<feature type="disulfide bond" evidence="13">
    <location>
        <begin position="669"/>
        <end position="684"/>
    </location>
</feature>
<organism evidence="22 23">
    <name type="scientific">Coilia grayii</name>
    <name type="common">Gray's grenadier anchovy</name>
    <dbReference type="NCBI Taxonomy" id="363190"/>
    <lineage>
        <taxon>Eukaryota</taxon>
        <taxon>Metazoa</taxon>
        <taxon>Chordata</taxon>
        <taxon>Craniata</taxon>
        <taxon>Vertebrata</taxon>
        <taxon>Euteleostomi</taxon>
        <taxon>Actinopterygii</taxon>
        <taxon>Neopterygii</taxon>
        <taxon>Teleostei</taxon>
        <taxon>Clupei</taxon>
        <taxon>Clupeiformes</taxon>
        <taxon>Clupeoidei</taxon>
        <taxon>Engraulidae</taxon>
        <taxon>Coilinae</taxon>
        <taxon>Coilia</taxon>
    </lineage>
</organism>
<evidence type="ECO:0000256" key="16">
    <source>
        <dbReference type="SAM" id="MobiDB-lite"/>
    </source>
</evidence>
<dbReference type="EMBL" id="JBHFQA010000009">
    <property type="protein sequence ID" value="KAL2093195.1"/>
    <property type="molecule type" value="Genomic_DNA"/>
</dbReference>
<dbReference type="Pfam" id="PF00629">
    <property type="entry name" value="MAM"/>
    <property type="match status" value="1"/>
</dbReference>
<evidence type="ECO:0000259" key="19">
    <source>
        <dbReference type="PROSITE" id="PS50060"/>
    </source>
</evidence>
<keyword evidence="7 15" id="KW-0720">Serine protease</keyword>
<keyword evidence="8" id="KW-0735">Signal-anchor</keyword>
<keyword evidence="10" id="KW-0472">Membrane</keyword>
<proteinExistence type="inferred from homology"/>
<evidence type="ECO:0000256" key="3">
    <source>
        <dbReference type="ARBA" id="ARBA00022670"/>
    </source>
</evidence>
<evidence type="ECO:0000256" key="8">
    <source>
        <dbReference type="ARBA" id="ARBA00022968"/>
    </source>
</evidence>
<evidence type="ECO:0000256" key="6">
    <source>
        <dbReference type="ARBA" id="ARBA00022801"/>
    </source>
</evidence>
<feature type="domain" description="MAM" evidence="19">
    <location>
        <begin position="351"/>
        <end position="510"/>
    </location>
</feature>
<dbReference type="SUPFAM" id="SSF50494">
    <property type="entry name" value="Trypsin-like serine proteases"/>
    <property type="match status" value="1"/>
</dbReference>
<keyword evidence="9" id="KW-1133">Transmembrane helix</keyword>
<dbReference type="FunFam" id="2.60.120.290:FF:000005">
    <property type="entry name" value="Procollagen C-endopeptidase enhancer 1"/>
    <property type="match status" value="1"/>
</dbReference>
<dbReference type="Pfam" id="PF01390">
    <property type="entry name" value="SEA"/>
    <property type="match status" value="1"/>
</dbReference>
<evidence type="ECO:0000256" key="15">
    <source>
        <dbReference type="RuleBase" id="RU363034"/>
    </source>
</evidence>
<sequence>MSRCRGRLSSLEVLLCVLVVVLLLVSVALIVVSWLALSVEAPGDETEKTELTGTLTISKGVEFTQELLNSSSGQYKALAFDTERMISEAYRQSALKDQYIGCDILNFRKGSVVATFALYLRGVVETHEAQEQLVKGLQTGAAPPGGLVVDPGSVTVSGTPTSTPATPTTTPATPTTTPATITTTSPVSCTEGERVCGDGKTCMPLPQWCDGLSDCPDGSDEEEKLCATPCDGQFVLLGPAGSFHSENFPLPYENERVCRWIIRVQKGLSVRVDFQSFNTEHETDVLTLYEGVGPKRVLTFSLSGSTPPGTLWLLSDEATVVFSTDYTNTLPGFNASFRAESLTALSDEQKIQCSFEGGMCFWRQEPEDDGDWLRARGPMLPPTTGPSVDHTLGNMSGFYIVTPGGFGNWEKRFRLHSLPLAPSTGPVCLSFWYHMFGPETSSLRVWLKCNDTSYQVFHKEDNYGDHWNYGHITLNTTTDIIIVFEARKRTSRGNDIALDDINLSNGECTGGPPEPTPVPPPTTPPPIPPDCGGPFDLREPNTTFSSPNYPNGYGNKASCVWNLHTHAGRNLQLHFLDFALEMGYDVMEVRDGPEPGAKLLGVFTGERSFPDVFSTANQMTVMFFTDSSGNDRGFRANFSSGVRLGQPEPCPPGDFQCASGVCVSNGSVCDGVPNCPDASDEAQCVHLLPINSTGEARLQVQVITSLYTACAQNWTTDLSQYFCRYLGYRSGQALPVSAKEEDSLFISISLRHNGSLHLEPRDACLDNMVVALSCNNEPCGVRKVFNHTRSTYGADGEMRDEEKKERDEKKEEMEERTEEKGNRVVGGVDAEKGAWPWVVSLSWQGRHVCGGSLIDKQWLITAAHCVFGKNIHLSNWAAVLGLHSQYGTDYQDRQTLQVDQVIMNPDYNRRTKQADFALMHLKTTANFTDYVQPVCLPHEQQQLQAGRKCVIAGWGRLEEGGSVADVLQQAVVPIVGQAQCQEWLPEYNLTAQMVCAGFPEGGVDSCQGDSGGPLMCEEDGRWVLVGVTSFGVGCGRPNRPGVYALVSEFVDWVVETRRQKSYWDGLRTRLEQ</sequence>
<keyword evidence="12" id="KW-0325">Glycoprotein</keyword>
<dbReference type="CDD" id="cd00190">
    <property type="entry name" value="Tryp_SPc"/>
    <property type="match status" value="1"/>
</dbReference>
<dbReference type="SUPFAM" id="SSF49899">
    <property type="entry name" value="Concanavalin A-like lectins/glucanases"/>
    <property type="match status" value="1"/>
</dbReference>
<keyword evidence="3 15" id="KW-0645">Protease</keyword>
<dbReference type="InterPro" id="IPR036055">
    <property type="entry name" value="LDL_receptor-like_sf"/>
</dbReference>
<gene>
    <name evidence="22" type="ORF">ACEWY4_010507</name>
</gene>
<keyword evidence="6 15" id="KW-0378">Hydrolase</keyword>
<feature type="domain" description="CUB" evidence="17">
    <location>
        <begin position="230"/>
        <end position="340"/>
    </location>
</feature>
<dbReference type="PROSITE" id="PS50060">
    <property type="entry name" value="MAM_2"/>
    <property type="match status" value="1"/>
</dbReference>
<evidence type="ECO:0000256" key="11">
    <source>
        <dbReference type="ARBA" id="ARBA00023157"/>
    </source>
</evidence>
<evidence type="ECO:0000313" key="23">
    <source>
        <dbReference type="Proteomes" id="UP001591681"/>
    </source>
</evidence>
<dbReference type="SMART" id="SM00042">
    <property type="entry name" value="CUB"/>
    <property type="match status" value="2"/>
</dbReference>
<dbReference type="InterPro" id="IPR036364">
    <property type="entry name" value="SEA_dom_sf"/>
</dbReference>
<comment type="caution">
    <text evidence="14">Lacks conserved residue(s) required for the propagation of feature annotation.</text>
</comment>
<dbReference type="CDD" id="cd00041">
    <property type="entry name" value="CUB"/>
    <property type="match status" value="2"/>
</dbReference>
<dbReference type="Gene3D" id="4.10.400.10">
    <property type="entry name" value="Low-density Lipoprotein Receptor"/>
    <property type="match status" value="2"/>
</dbReference>
<dbReference type="InterPro" id="IPR000998">
    <property type="entry name" value="MAM_dom"/>
</dbReference>
<dbReference type="SUPFAM" id="SSF57424">
    <property type="entry name" value="LDL receptor-like module"/>
    <property type="match status" value="2"/>
</dbReference>
<evidence type="ECO:0000256" key="5">
    <source>
        <dbReference type="ARBA" id="ARBA00022737"/>
    </source>
</evidence>
<evidence type="ECO:0000256" key="7">
    <source>
        <dbReference type="ARBA" id="ARBA00022825"/>
    </source>
</evidence>
<keyword evidence="23" id="KW-1185">Reference proteome</keyword>
<evidence type="ECO:0000256" key="9">
    <source>
        <dbReference type="ARBA" id="ARBA00022989"/>
    </source>
</evidence>
<dbReference type="Pfam" id="PF00431">
    <property type="entry name" value="CUB"/>
    <property type="match status" value="2"/>
</dbReference>
<evidence type="ECO:0000256" key="10">
    <source>
        <dbReference type="ARBA" id="ARBA00023136"/>
    </source>
</evidence>
<dbReference type="Pfam" id="PF00089">
    <property type="entry name" value="Trypsin"/>
    <property type="match status" value="1"/>
</dbReference>
<dbReference type="PRINTS" id="PR00722">
    <property type="entry name" value="CHYMOTRYPSIN"/>
</dbReference>
<feature type="disulfide bond" evidence="13">
    <location>
        <begin position="650"/>
        <end position="662"/>
    </location>
</feature>
<dbReference type="SMART" id="SM00192">
    <property type="entry name" value="LDLa"/>
    <property type="match status" value="2"/>
</dbReference>
<dbReference type="Gene3D" id="3.30.70.960">
    <property type="entry name" value="SEA domain"/>
    <property type="match status" value="1"/>
</dbReference>
<feature type="compositionally biased region" description="Basic and acidic residues" evidence="16">
    <location>
        <begin position="796"/>
        <end position="822"/>
    </location>
</feature>
<dbReference type="FunFam" id="2.40.10.10:FF:000003">
    <property type="entry name" value="Transmembrane serine protease 3"/>
    <property type="match status" value="1"/>
</dbReference>
<dbReference type="InterPro" id="IPR002172">
    <property type="entry name" value="LDrepeatLR_classA_rpt"/>
</dbReference>
<dbReference type="Pfam" id="PF00057">
    <property type="entry name" value="Ldl_recept_a"/>
    <property type="match status" value="2"/>
</dbReference>
<dbReference type="SMART" id="SM00200">
    <property type="entry name" value="SEA"/>
    <property type="match status" value="1"/>
</dbReference>
<dbReference type="Gene3D" id="2.60.120.200">
    <property type="match status" value="1"/>
</dbReference>
<dbReference type="InterPro" id="IPR023415">
    <property type="entry name" value="LDLR_class-A_CS"/>
</dbReference>
<dbReference type="CDD" id="cd06263">
    <property type="entry name" value="MAM"/>
    <property type="match status" value="1"/>
</dbReference>
<reference evidence="22 23" key="1">
    <citation type="submission" date="2024-09" db="EMBL/GenBank/DDBJ databases">
        <title>A chromosome-level genome assembly of Gray's grenadier anchovy, Coilia grayii.</title>
        <authorList>
            <person name="Fu Z."/>
        </authorList>
    </citation>
    <scope>NUCLEOTIDE SEQUENCE [LARGE SCALE GENOMIC DNA]</scope>
    <source>
        <strain evidence="22">G4</strain>
        <tissue evidence="22">Muscle</tissue>
    </source>
</reference>
<feature type="domain" description="CUB" evidence="17">
    <location>
        <begin position="531"/>
        <end position="641"/>
    </location>
</feature>
<evidence type="ECO:0000256" key="2">
    <source>
        <dbReference type="ARBA" id="ARBA00009931"/>
    </source>
</evidence>
<dbReference type="PROSITE" id="PS00134">
    <property type="entry name" value="TRYPSIN_HIS"/>
    <property type="match status" value="1"/>
</dbReference>
<dbReference type="Gene3D" id="2.40.10.10">
    <property type="entry name" value="Trypsin-like serine proteases"/>
    <property type="match status" value="2"/>
</dbReference>
<feature type="domain" description="Peptidase S1" evidence="20">
    <location>
        <begin position="824"/>
        <end position="1058"/>
    </location>
</feature>
<dbReference type="InterPro" id="IPR018114">
    <property type="entry name" value="TRYPSIN_HIS"/>
</dbReference>
<dbReference type="InterPro" id="IPR001254">
    <property type="entry name" value="Trypsin_dom"/>
</dbReference>
<dbReference type="InterPro" id="IPR013320">
    <property type="entry name" value="ConA-like_dom_sf"/>
</dbReference>
<evidence type="ECO:0000256" key="4">
    <source>
        <dbReference type="ARBA" id="ARBA00022692"/>
    </source>
</evidence>
<dbReference type="Pfam" id="PF15494">
    <property type="entry name" value="SRCR_2"/>
    <property type="match status" value="1"/>
</dbReference>
<evidence type="ECO:0000256" key="1">
    <source>
        <dbReference type="ARBA" id="ARBA00004606"/>
    </source>
</evidence>
<dbReference type="FunFam" id="2.60.120.200:FF:000128">
    <property type="entry name" value="enteropeptidase isoform X2"/>
    <property type="match status" value="1"/>
</dbReference>
<dbReference type="PROSITE" id="PS50240">
    <property type="entry name" value="TRYPSIN_DOM"/>
    <property type="match status" value="1"/>
</dbReference>
<dbReference type="InterPro" id="IPR001314">
    <property type="entry name" value="Peptidase_S1A"/>
</dbReference>
<dbReference type="PROSITE" id="PS50024">
    <property type="entry name" value="SEA"/>
    <property type="match status" value="1"/>
</dbReference>
<comment type="caution">
    <text evidence="22">The sequence shown here is derived from an EMBL/GenBank/DDBJ whole genome shotgun (WGS) entry which is preliminary data.</text>
</comment>
<dbReference type="InterPro" id="IPR033116">
    <property type="entry name" value="TRYPSIN_SER"/>
</dbReference>
<evidence type="ECO:0000259" key="18">
    <source>
        <dbReference type="PROSITE" id="PS50024"/>
    </source>
</evidence>
<feature type="disulfide bond" evidence="13">
    <location>
        <begin position="657"/>
        <end position="675"/>
    </location>
</feature>
<keyword evidence="5" id="KW-0677">Repeat</keyword>
<evidence type="ECO:0000256" key="12">
    <source>
        <dbReference type="ARBA" id="ARBA00023180"/>
    </source>
</evidence>
<keyword evidence="11 13" id="KW-1015">Disulfide bond</keyword>
<dbReference type="PANTHER" id="PTHR24252:SF16">
    <property type="entry name" value="TRANSMEMBRANE SERINE PROTEASE 15"/>
    <property type="match status" value="1"/>
</dbReference>
<comment type="similarity">
    <text evidence="2">Belongs to the DMBT1 family.</text>
</comment>
<evidence type="ECO:0000256" key="14">
    <source>
        <dbReference type="PROSITE-ProRule" id="PRU00196"/>
    </source>
</evidence>
<dbReference type="GO" id="GO:0006508">
    <property type="term" value="P:proteolysis"/>
    <property type="evidence" value="ECO:0007669"/>
    <property type="project" value="UniProtKB-KW"/>
</dbReference>
<dbReference type="SUPFAM" id="SSF49854">
    <property type="entry name" value="Spermadhesin, CUB domain"/>
    <property type="match status" value="2"/>
</dbReference>
<dbReference type="InterPro" id="IPR009003">
    <property type="entry name" value="Peptidase_S1_PA"/>
</dbReference>